<evidence type="ECO:0000256" key="4">
    <source>
        <dbReference type="ARBA" id="ARBA00023027"/>
    </source>
</evidence>
<dbReference type="HAMAP" id="MF_00361">
    <property type="entry name" value="NAD_kinase"/>
    <property type="match status" value="1"/>
</dbReference>
<dbReference type="Gene3D" id="3.40.50.10330">
    <property type="entry name" value="Probable inorganic polyphosphate/atp-NAD kinase, domain 1"/>
    <property type="match status" value="1"/>
</dbReference>
<feature type="binding site" evidence="6">
    <location>
        <position position="178"/>
    </location>
    <ligand>
        <name>NAD(+)</name>
        <dbReference type="ChEBI" id="CHEBI:57540"/>
    </ligand>
</feature>
<dbReference type="GO" id="GO:0005737">
    <property type="term" value="C:cytoplasm"/>
    <property type="evidence" value="ECO:0007669"/>
    <property type="project" value="UniProtKB-SubCell"/>
</dbReference>
<comment type="catalytic activity">
    <reaction evidence="5 6">
        <text>NAD(+) + ATP = ADP + NADP(+) + H(+)</text>
        <dbReference type="Rhea" id="RHEA:18629"/>
        <dbReference type="ChEBI" id="CHEBI:15378"/>
        <dbReference type="ChEBI" id="CHEBI:30616"/>
        <dbReference type="ChEBI" id="CHEBI:57540"/>
        <dbReference type="ChEBI" id="CHEBI:58349"/>
        <dbReference type="ChEBI" id="CHEBI:456216"/>
        <dbReference type="EC" id="2.7.1.23"/>
    </reaction>
</comment>
<dbReference type="InterPro" id="IPR017437">
    <property type="entry name" value="ATP-NAD_kinase_PpnK-typ_C"/>
</dbReference>
<accession>A0A840RDQ7</accession>
<dbReference type="GO" id="GO:0006741">
    <property type="term" value="P:NADP+ biosynthetic process"/>
    <property type="evidence" value="ECO:0007669"/>
    <property type="project" value="UniProtKB-UniRule"/>
</dbReference>
<feature type="binding site" evidence="6">
    <location>
        <position position="176"/>
    </location>
    <ligand>
        <name>NAD(+)</name>
        <dbReference type="ChEBI" id="CHEBI:57540"/>
    </ligand>
</feature>
<evidence type="ECO:0000313" key="7">
    <source>
        <dbReference type="EMBL" id="MBB5190401.1"/>
    </source>
</evidence>
<dbReference type="GO" id="GO:0046872">
    <property type="term" value="F:metal ion binding"/>
    <property type="evidence" value="ECO:0007669"/>
    <property type="project" value="UniProtKB-UniRule"/>
</dbReference>
<feature type="active site" description="Proton acceptor" evidence="6">
    <location>
        <position position="73"/>
    </location>
</feature>
<evidence type="ECO:0000256" key="5">
    <source>
        <dbReference type="ARBA" id="ARBA00047925"/>
    </source>
</evidence>
<keyword evidence="1 6" id="KW-0808">Transferase</keyword>
<dbReference type="EMBL" id="JACHHN010000002">
    <property type="protein sequence ID" value="MBB5190401.1"/>
    <property type="molecule type" value="Genomic_DNA"/>
</dbReference>
<dbReference type="Pfam" id="PF20143">
    <property type="entry name" value="NAD_kinase_C"/>
    <property type="match status" value="1"/>
</dbReference>
<dbReference type="GO" id="GO:0051287">
    <property type="term" value="F:NAD binding"/>
    <property type="evidence" value="ECO:0007669"/>
    <property type="project" value="UniProtKB-ARBA"/>
</dbReference>
<name>A0A840RDQ7_9NEIS</name>
<keyword evidence="6" id="KW-0547">Nucleotide-binding</keyword>
<dbReference type="AlphaFoldDB" id="A0A840RDQ7"/>
<dbReference type="Gene3D" id="2.60.200.30">
    <property type="entry name" value="Probable inorganic polyphosphate/atp-NAD kinase, domain 2"/>
    <property type="match status" value="1"/>
</dbReference>
<reference evidence="7 8" key="1">
    <citation type="submission" date="2020-08" db="EMBL/GenBank/DDBJ databases">
        <title>Genomic Encyclopedia of Type Strains, Phase IV (KMG-IV): sequencing the most valuable type-strain genomes for metagenomic binning, comparative biology and taxonomic classification.</title>
        <authorList>
            <person name="Goeker M."/>
        </authorList>
    </citation>
    <scope>NUCLEOTIDE SEQUENCE [LARGE SCALE GENOMIC DNA]</scope>
    <source>
        <strain evidence="7 8">DSM 18233</strain>
    </source>
</reference>
<protein>
    <recommendedName>
        <fullName evidence="6">NAD kinase</fullName>
        <ecNumber evidence="6">2.7.1.23</ecNumber>
    </recommendedName>
    <alternativeName>
        <fullName evidence="6">ATP-dependent NAD kinase</fullName>
    </alternativeName>
</protein>
<feature type="binding site" evidence="6">
    <location>
        <begin position="73"/>
        <end position="74"/>
    </location>
    <ligand>
        <name>NAD(+)</name>
        <dbReference type="ChEBI" id="CHEBI:57540"/>
    </ligand>
</feature>
<dbReference type="RefSeq" id="WP_184098405.1">
    <property type="nucleotide sequence ID" value="NZ_JACHHN010000002.1"/>
</dbReference>
<organism evidence="7 8">
    <name type="scientific">Silvimonas terrae</name>
    <dbReference type="NCBI Taxonomy" id="300266"/>
    <lineage>
        <taxon>Bacteria</taxon>
        <taxon>Pseudomonadati</taxon>
        <taxon>Pseudomonadota</taxon>
        <taxon>Betaproteobacteria</taxon>
        <taxon>Neisseriales</taxon>
        <taxon>Chitinibacteraceae</taxon>
        <taxon>Silvimonas</taxon>
    </lineage>
</organism>
<feature type="binding site" evidence="6">
    <location>
        <begin position="148"/>
        <end position="149"/>
    </location>
    <ligand>
        <name>NAD(+)</name>
        <dbReference type="ChEBI" id="CHEBI:57540"/>
    </ligand>
</feature>
<keyword evidence="6" id="KW-0963">Cytoplasm</keyword>
<comment type="caution">
    <text evidence="6">Lacks conserved residue(s) required for the propagation of feature annotation.</text>
</comment>
<dbReference type="PANTHER" id="PTHR20275">
    <property type="entry name" value="NAD KINASE"/>
    <property type="match status" value="1"/>
</dbReference>
<comment type="similarity">
    <text evidence="6">Belongs to the NAD kinase family.</text>
</comment>
<keyword evidence="8" id="KW-1185">Reference proteome</keyword>
<dbReference type="InterPro" id="IPR002504">
    <property type="entry name" value="NADK"/>
</dbReference>
<evidence type="ECO:0000256" key="3">
    <source>
        <dbReference type="ARBA" id="ARBA00022857"/>
    </source>
</evidence>
<dbReference type="NCBIfam" id="NF002306">
    <property type="entry name" value="PRK01231.1"/>
    <property type="match status" value="1"/>
</dbReference>
<dbReference type="InterPro" id="IPR017438">
    <property type="entry name" value="ATP-NAD_kinase_N"/>
</dbReference>
<evidence type="ECO:0000313" key="8">
    <source>
        <dbReference type="Proteomes" id="UP000543030"/>
    </source>
</evidence>
<dbReference type="PANTHER" id="PTHR20275:SF0">
    <property type="entry name" value="NAD KINASE"/>
    <property type="match status" value="1"/>
</dbReference>
<feature type="binding site" evidence="6">
    <location>
        <position position="247"/>
    </location>
    <ligand>
        <name>NAD(+)</name>
        <dbReference type="ChEBI" id="CHEBI:57540"/>
    </ligand>
</feature>
<dbReference type="EC" id="2.7.1.23" evidence="6"/>
<dbReference type="GO" id="GO:0003951">
    <property type="term" value="F:NAD+ kinase activity"/>
    <property type="evidence" value="ECO:0007669"/>
    <property type="project" value="UniProtKB-UniRule"/>
</dbReference>
<keyword evidence="2 6" id="KW-0418">Kinase</keyword>
<sequence length="292" mass="32185">MQSLFKTIVLVGRFNTPTLGGPLRQLAGTLQELGARVLIEAEVAAEHGIEDIPVVDRLAIGKLADLVIVLGGDGTMLGVARLVAPYRIPVIGVNQGRLGFMTDIPLKDMERTISGMLAGAFVPEERILLETTVKRDGSKDTVNALAFNDVVFSRGSTGAMIEFEIFIDRQFVYSQRSDGLIVSTPTGSTAYALASGGPILHPSLPAITLVPICPQSLSNRPIVINDTSEVEFLLTRNSDARVYFDNQSDCELREKDRVIIRRHRNTLRILHPVGYNYYDMLRDKLHWGEKLL</sequence>
<evidence type="ECO:0000256" key="6">
    <source>
        <dbReference type="HAMAP-Rule" id="MF_00361"/>
    </source>
</evidence>
<comment type="function">
    <text evidence="6">Involved in the regulation of the intracellular balance of NAD and NADP, and is a key enzyme in the biosynthesis of NADP. Catalyzes specifically the phosphorylation on 2'-hydroxyl of the adenosine moiety of NAD to yield NADP.</text>
</comment>
<keyword evidence="6" id="KW-0067">ATP-binding</keyword>
<evidence type="ECO:0000256" key="1">
    <source>
        <dbReference type="ARBA" id="ARBA00022679"/>
    </source>
</evidence>
<keyword evidence="4 6" id="KW-0520">NAD</keyword>
<dbReference type="InterPro" id="IPR016064">
    <property type="entry name" value="NAD/diacylglycerol_kinase_sf"/>
</dbReference>
<keyword evidence="3 6" id="KW-0521">NADP</keyword>
<dbReference type="SUPFAM" id="SSF111331">
    <property type="entry name" value="NAD kinase/diacylglycerol kinase-like"/>
    <property type="match status" value="1"/>
</dbReference>
<dbReference type="GO" id="GO:0005524">
    <property type="term" value="F:ATP binding"/>
    <property type="evidence" value="ECO:0007669"/>
    <property type="project" value="UniProtKB-KW"/>
</dbReference>
<comment type="subcellular location">
    <subcellularLocation>
        <location evidence="6">Cytoplasm</location>
    </subcellularLocation>
</comment>
<dbReference type="Pfam" id="PF01513">
    <property type="entry name" value="NAD_kinase"/>
    <property type="match status" value="1"/>
</dbReference>
<dbReference type="Proteomes" id="UP000543030">
    <property type="component" value="Unassembled WGS sequence"/>
</dbReference>
<dbReference type="NCBIfam" id="NF002561">
    <property type="entry name" value="PRK02155.1"/>
    <property type="match status" value="1"/>
</dbReference>
<evidence type="ECO:0000256" key="2">
    <source>
        <dbReference type="ARBA" id="ARBA00022777"/>
    </source>
</evidence>
<comment type="cofactor">
    <cofactor evidence="6">
        <name>a divalent metal cation</name>
        <dbReference type="ChEBI" id="CHEBI:60240"/>
    </cofactor>
</comment>
<gene>
    <name evidence="6" type="primary">nadK</name>
    <name evidence="7" type="ORF">HNQ50_001123</name>
</gene>
<proteinExistence type="inferred from homology"/>
<dbReference type="GO" id="GO:0019674">
    <property type="term" value="P:NAD+ metabolic process"/>
    <property type="evidence" value="ECO:0007669"/>
    <property type="project" value="InterPro"/>
</dbReference>
<comment type="caution">
    <text evidence="7">The sequence shown here is derived from an EMBL/GenBank/DDBJ whole genome shotgun (WGS) entry which is preliminary data.</text>
</comment>